<dbReference type="Pfam" id="PF02518">
    <property type="entry name" value="HATPase_c"/>
    <property type="match status" value="1"/>
</dbReference>
<evidence type="ECO:0000256" key="1">
    <source>
        <dbReference type="ARBA" id="ARBA00000085"/>
    </source>
</evidence>
<dbReference type="SUPFAM" id="SSF47384">
    <property type="entry name" value="Homodimeric domain of signal transducing histidine kinase"/>
    <property type="match status" value="1"/>
</dbReference>
<dbReference type="Pfam" id="PF00072">
    <property type="entry name" value="Response_reg"/>
    <property type="match status" value="1"/>
</dbReference>
<comment type="function">
    <text evidence="8">May play the central regulatory role in sporulation. It may be an element of the effector pathway responsible for the activation of sporulation genes in response to nutritional stress. Spo0A may act in concert with spo0H (a sigma factor) to control the expression of some genes that are critical to the sporulation process.</text>
</comment>
<evidence type="ECO:0000259" key="12">
    <source>
        <dbReference type="PROSITE" id="PS50110"/>
    </source>
</evidence>
<dbReference type="InterPro" id="IPR011006">
    <property type="entry name" value="CheY-like_superfamily"/>
</dbReference>
<dbReference type="GO" id="GO:0005886">
    <property type="term" value="C:plasma membrane"/>
    <property type="evidence" value="ECO:0007669"/>
    <property type="project" value="TreeGrafter"/>
</dbReference>
<evidence type="ECO:0000256" key="2">
    <source>
        <dbReference type="ARBA" id="ARBA00012438"/>
    </source>
</evidence>
<dbReference type="RefSeq" id="WP_118647629.1">
    <property type="nucleotide sequence ID" value="NZ_CP060635.1"/>
</dbReference>
<evidence type="ECO:0000313" key="13">
    <source>
        <dbReference type="EMBL" id="QNM08192.1"/>
    </source>
</evidence>
<dbReference type="PROSITE" id="PS50110">
    <property type="entry name" value="RESPONSE_REGULATORY"/>
    <property type="match status" value="1"/>
</dbReference>
<feature type="domain" description="Response regulatory" evidence="12">
    <location>
        <begin position="584"/>
        <end position="705"/>
    </location>
</feature>
<dbReference type="InterPro" id="IPR001789">
    <property type="entry name" value="Sig_transdc_resp-reg_receiver"/>
</dbReference>
<dbReference type="SUPFAM" id="SSF55874">
    <property type="entry name" value="ATPase domain of HSP90 chaperone/DNA topoisomerase II/histidine kinase"/>
    <property type="match status" value="1"/>
</dbReference>
<protein>
    <recommendedName>
        <fullName evidence="3">Stage 0 sporulation protein A homolog</fullName>
        <ecNumber evidence="2">2.7.13.3</ecNumber>
    </recommendedName>
</protein>
<feature type="transmembrane region" description="Helical" evidence="10">
    <location>
        <begin position="300"/>
        <end position="318"/>
    </location>
</feature>
<dbReference type="SMART" id="SM00388">
    <property type="entry name" value="HisKA"/>
    <property type="match status" value="1"/>
</dbReference>
<dbReference type="InterPro" id="IPR005467">
    <property type="entry name" value="His_kinase_dom"/>
</dbReference>
<sequence>MDKVKTKSGHRNWMLLLIFAAAVLLLGAGYWLYQKSIGQAAYSTTVSFMEQIADHDQMNIVNQLNSKWEYLESILERIRMTRNSDIEEVLYNLGVESRATSFVQLNLVTDQDKVLNSAYLESALENAPWYEAYRQAEGNFAVRYSESSRERWGDYLVYGIRLKESITCEGVNISGVVGLVPISEIASQMRMDSFDGRGMAIVMLPTGEIITASQNYSTPDQNYLYPLKNASFRNGGSYDACRQAIENKEKLFTSYSWKGKSYYVLFQPMNHGSNNGWYLVVQVSTDVTAEQVSTLIVRSIPFFLIMGVMILIITYFVYRSLNSAKIARASEQAKSAFLANMSHEIRTPLNGIVGLHYLMRSSLDDREKLEEYLKKAEISAEFLKGVITDVLDMSKIESGQLEFYPREMNLFALVEEIKILLETQAEEKGIVFQVDCAGLNKPLVLGDALRVKQVLTNLLGNALKFTPEGGHVTLTVSQEEGRETVQTLFTVADTGCGMSQEFLDKIWLPFEQERRIASQSGTGLGTTLSKTLVEKMNGTIEVESREGEGTVFRVAIPFPAVQEQKAAELSAEEENSSWELAGKQVLIVEDNEINRMILGAILEEQGCVLTEAADGAEALSVFEHSSPGFFDLILMDVQMPVMNGYEAARRIRALSRPDAEQVPIFSITANAFREDVEKALEAGMNDVITKPLDVKLLLVKIRNLKEQEDGKR</sequence>
<keyword evidence="5" id="KW-0808">Transferase</keyword>
<dbReference type="PANTHER" id="PTHR43047">
    <property type="entry name" value="TWO-COMPONENT HISTIDINE PROTEIN KINASE"/>
    <property type="match status" value="1"/>
</dbReference>
<dbReference type="CDD" id="cd00082">
    <property type="entry name" value="HisKA"/>
    <property type="match status" value="1"/>
</dbReference>
<dbReference type="PRINTS" id="PR00344">
    <property type="entry name" value="BCTRLSENSOR"/>
</dbReference>
<keyword evidence="4 9" id="KW-0597">Phosphoprotein</keyword>
<dbReference type="PANTHER" id="PTHR43047:SF72">
    <property type="entry name" value="OSMOSENSING HISTIDINE PROTEIN KINASE SLN1"/>
    <property type="match status" value="1"/>
</dbReference>
<dbReference type="EMBL" id="CP060635">
    <property type="protein sequence ID" value="QNM08192.1"/>
    <property type="molecule type" value="Genomic_DNA"/>
</dbReference>
<gene>
    <name evidence="13" type="ORF">H9Q79_15070</name>
</gene>
<evidence type="ECO:0000256" key="4">
    <source>
        <dbReference type="ARBA" id="ARBA00022553"/>
    </source>
</evidence>
<dbReference type="Gene3D" id="3.30.565.10">
    <property type="entry name" value="Histidine kinase-like ATPase, C-terminal domain"/>
    <property type="match status" value="1"/>
</dbReference>
<keyword evidence="10" id="KW-1133">Transmembrane helix</keyword>
<dbReference type="AlphaFoldDB" id="A0A7G9GBL0"/>
<evidence type="ECO:0000256" key="7">
    <source>
        <dbReference type="ARBA" id="ARBA00023012"/>
    </source>
</evidence>
<dbReference type="SMART" id="SM00448">
    <property type="entry name" value="REC"/>
    <property type="match status" value="1"/>
</dbReference>
<dbReference type="EC" id="2.7.13.3" evidence="2"/>
<evidence type="ECO:0000256" key="9">
    <source>
        <dbReference type="PROSITE-ProRule" id="PRU00169"/>
    </source>
</evidence>
<dbReference type="Gene3D" id="3.40.50.2300">
    <property type="match status" value="1"/>
</dbReference>
<dbReference type="Gene3D" id="1.10.287.130">
    <property type="match status" value="1"/>
</dbReference>
<dbReference type="SMART" id="SM00387">
    <property type="entry name" value="HATPase_c"/>
    <property type="match status" value="1"/>
</dbReference>
<dbReference type="InterPro" id="IPR003594">
    <property type="entry name" value="HATPase_dom"/>
</dbReference>
<dbReference type="InterPro" id="IPR036890">
    <property type="entry name" value="HATPase_C_sf"/>
</dbReference>
<dbReference type="GO" id="GO:0009927">
    <property type="term" value="F:histidine phosphotransfer kinase activity"/>
    <property type="evidence" value="ECO:0007669"/>
    <property type="project" value="TreeGrafter"/>
</dbReference>
<reference evidence="13 14" key="1">
    <citation type="submission" date="2020-08" db="EMBL/GenBank/DDBJ databases">
        <authorList>
            <person name="Liu C."/>
            <person name="Sun Q."/>
        </authorList>
    </citation>
    <scope>NUCLEOTIDE SEQUENCE [LARGE SCALE GENOMIC DNA]</scope>
    <source>
        <strain evidence="13 14">NSJ-29</strain>
    </source>
</reference>
<dbReference type="InterPro" id="IPR036097">
    <property type="entry name" value="HisK_dim/P_sf"/>
</dbReference>
<dbReference type="InterPro" id="IPR004358">
    <property type="entry name" value="Sig_transdc_His_kin-like_C"/>
</dbReference>
<dbReference type="Proteomes" id="UP000515860">
    <property type="component" value="Chromosome"/>
</dbReference>
<keyword evidence="6" id="KW-0418">Kinase</keyword>
<keyword evidence="10" id="KW-0812">Transmembrane</keyword>
<dbReference type="Pfam" id="PF00512">
    <property type="entry name" value="HisKA"/>
    <property type="match status" value="1"/>
</dbReference>
<dbReference type="PROSITE" id="PS50109">
    <property type="entry name" value="HIS_KIN"/>
    <property type="match status" value="1"/>
</dbReference>
<evidence type="ECO:0000256" key="6">
    <source>
        <dbReference type="ARBA" id="ARBA00022777"/>
    </source>
</evidence>
<evidence type="ECO:0000256" key="8">
    <source>
        <dbReference type="ARBA" id="ARBA00024867"/>
    </source>
</evidence>
<comment type="catalytic activity">
    <reaction evidence="1">
        <text>ATP + protein L-histidine = ADP + protein N-phospho-L-histidine.</text>
        <dbReference type="EC" id="2.7.13.3"/>
    </reaction>
</comment>
<evidence type="ECO:0000259" key="11">
    <source>
        <dbReference type="PROSITE" id="PS50109"/>
    </source>
</evidence>
<evidence type="ECO:0000256" key="10">
    <source>
        <dbReference type="SAM" id="Phobius"/>
    </source>
</evidence>
<evidence type="ECO:0000256" key="5">
    <source>
        <dbReference type="ARBA" id="ARBA00022679"/>
    </source>
</evidence>
<feature type="transmembrane region" description="Helical" evidence="10">
    <location>
        <begin position="12"/>
        <end position="33"/>
    </location>
</feature>
<evidence type="ECO:0000256" key="3">
    <source>
        <dbReference type="ARBA" id="ARBA00018672"/>
    </source>
</evidence>
<dbReference type="GO" id="GO:0000155">
    <property type="term" value="F:phosphorelay sensor kinase activity"/>
    <property type="evidence" value="ECO:0007669"/>
    <property type="project" value="InterPro"/>
</dbReference>
<feature type="domain" description="Histidine kinase" evidence="11">
    <location>
        <begin position="340"/>
        <end position="560"/>
    </location>
</feature>
<keyword evidence="10" id="KW-0472">Membrane</keyword>
<evidence type="ECO:0000313" key="14">
    <source>
        <dbReference type="Proteomes" id="UP000515860"/>
    </source>
</evidence>
<dbReference type="SUPFAM" id="SSF52172">
    <property type="entry name" value="CheY-like"/>
    <property type="match status" value="1"/>
</dbReference>
<proteinExistence type="predicted"/>
<keyword evidence="7" id="KW-0902">Two-component regulatory system</keyword>
<dbReference type="CDD" id="cd16922">
    <property type="entry name" value="HATPase_EvgS-ArcB-TorS-like"/>
    <property type="match status" value="1"/>
</dbReference>
<dbReference type="InterPro" id="IPR003661">
    <property type="entry name" value="HisK_dim/P_dom"/>
</dbReference>
<dbReference type="Gene3D" id="3.30.450.20">
    <property type="entry name" value="PAS domain"/>
    <property type="match status" value="1"/>
</dbReference>
<accession>A0A7G9GBL0</accession>
<name>A0A7G9GBL0_9FIRM</name>
<dbReference type="CDD" id="cd17546">
    <property type="entry name" value="REC_hyHK_CKI1_RcsC-like"/>
    <property type="match status" value="1"/>
</dbReference>
<feature type="modified residue" description="4-aspartylphosphate" evidence="9">
    <location>
        <position position="636"/>
    </location>
</feature>
<organism evidence="13 14">
    <name type="scientific">Wansuia hejianensis</name>
    <dbReference type="NCBI Taxonomy" id="2763667"/>
    <lineage>
        <taxon>Bacteria</taxon>
        <taxon>Bacillati</taxon>
        <taxon>Bacillota</taxon>
        <taxon>Clostridia</taxon>
        <taxon>Lachnospirales</taxon>
        <taxon>Lachnospiraceae</taxon>
        <taxon>Wansuia</taxon>
    </lineage>
</organism>
<keyword evidence="14" id="KW-1185">Reference proteome</keyword>
<dbReference type="KEGG" id="whj:H9Q79_15070"/>